<dbReference type="InterPro" id="IPR051533">
    <property type="entry name" value="WaaL-like"/>
</dbReference>
<keyword evidence="2 5" id="KW-0812">Transmembrane</keyword>
<dbReference type="OrthoDB" id="9255580at2"/>
<keyword evidence="4 5" id="KW-0472">Membrane</keyword>
<feature type="transmembrane region" description="Helical" evidence="5">
    <location>
        <begin position="377"/>
        <end position="395"/>
    </location>
</feature>
<dbReference type="PANTHER" id="PTHR37422:SF13">
    <property type="entry name" value="LIPOPOLYSACCHARIDE BIOSYNTHESIS PROTEIN PA4999-RELATED"/>
    <property type="match status" value="1"/>
</dbReference>
<evidence type="ECO:0000256" key="4">
    <source>
        <dbReference type="ARBA" id="ARBA00023136"/>
    </source>
</evidence>
<dbReference type="GO" id="GO:0016020">
    <property type="term" value="C:membrane"/>
    <property type="evidence" value="ECO:0007669"/>
    <property type="project" value="UniProtKB-SubCell"/>
</dbReference>
<protein>
    <submittedName>
        <fullName evidence="7">Teichuronic acid biosynthesis protein TuaE</fullName>
    </submittedName>
</protein>
<feature type="transmembrane region" description="Helical" evidence="5">
    <location>
        <begin position="246"/>
        <end position="263"/>
    </location>
</feature>
<feature type="transmembrane region" description="Helical" evidence="5">
    <location>
        <begin position="401"/>
        <end position="420"/>
    </location>
</feature>
<dbReference type="Proteomes" id="UP000189941">
    <property type="component" value="Unassembled WGS sequence"/>
</dbReference>
<dbReference type="AlphaFoldDB" id="A0A1T4KRG5"/>
<feature type="transmembrane region" description="Helical" evidence="5">
    <location>
        <begin position="175"/>
        <end position="191"/>
    </location>
</feature>
<evidence type="ECO:0000256" key="3">
    <source>
        <dbReference type="ARBA" id="ARBA00022989"/>
    </source>
</evidence>
<dbReference type="InterPro" id="IPR007016">
    <property type="entry name" value="O-antigen_ligase-rel_domated"/>
</dbReference>
<evidence type="ECO:0000256" key="5">
    <source>
        <dbReference type="SAM" id="Phobius"/>
    </source>
</evidence>
<accession>A0A1T4KRG5</accession>
<comment type="subcellular location">
    <subcellularLocation>
        <location evidence="1">Membrane</location>
        <topology evidence="1">Multi-pass membrane protein</topology>
    </subcellularLocation>
</comment>
<feature type="transmembrane region" description="Helical" evidence="5">
    <location>
        <begin position="64"/>
        <end position="83"/>
    </location>
</feature>
<gene>
    <name evidence="7" type="ORF">SAMN02746011_00826</name>
</gene>
<evidence type="ECO:0000259" key="6">
    <source>
        <dbReference type="Pfam" id="PF04932"/>
    </source>
</evidence>
<feature type="transmembrane region" description="Helical" evidence="5">
    <location>
        <begin position="220"/>
        <end position="239"/>
    </location>
</feature>
<dbReference type="Pfam" id="PF04932">
    <property type="entry name" value="Wzy_C"/>
    <property type="match status" value="1"/>
</dbReference>
<organism evidence="7 8">
    <name type="scientific">Globicatella sulfidifaciens DSM 15739</name>
    <dbReference type="NCBI Taxonomy" id="1121925"/>
    <lineage>
        <taxon>Bacteria</taxon>
        <taxon>Bacillati</taxon>
        <taxon>Bacillota</taxon>
        <taxon>Bacilli</taxon>
        <taxon>Lactobacillales</taxon>
        <taxon>Aerococcaceae</taxon>
        <taxon>Globicatella</taxon>
    </lineage>
</organism>
<feature type="transmembrane region" description="Helical" evidence="5">
    <location>
        <begin position="196"/>
        <end position="214"/>
    </location>
</feature>
<keyword evidence="8" id="KW-1185">Reference proteome</keyword>
<dbReference type="PANTHER" id="PTHR37422">
    <property type="entry name" value="TEICHURONIC ACID BIOSYNTHESIS PROTEIN TUAE"/>
    <property type="match status" value="1"/>
</dbReference>
<evidence type="ECO:0000256" key="1">
    <source>
        <dbReference type="ARBA" id="ARBA00004141"/>
    </source>
</evidence>
<feature type="domain" description="O-antigen ligase-related" evidence="6">
    <location>
        <begin position="209"/>
        <end position="351"/>
    </location>
</feature>
<dbReference type="STRING" id="1121925.SAMN02746011_00826"/>
<reference evidence="8" key="1">
    <citation type="submission" date="2017-02" db="EMBL/GenBank/DDBJ databases">
        <authorList>
            <person name="Varghese N."/>
            <person name="Submissions S."/>
        </authorList>
    </citation>
    <scope>NUCLEOTIDE SEQUENCE [LARGE SCALE GENOMIC DNA]</scope>
    <source>
        <strain evidence="8">DSM 15739</strain>
    </source>
</reference>
<evidence type="ECO:0000256" key="2">
    <source>
        <dbReference type="ARBA" id="ARBA00022692"/>
    </source>
</evidence>
<keyword evidence="3 5" id="KW-1133">Transmembrane helix</keyword>
<feature type="transmembrane region" description="Helical" evidence="5">
    <location>
        <begin position="89"/>
        <end position="109"/>
    </location>
</feature>
<sequence>MQLYILILVMAVFLGSKLLAIPTPFAQMTIYRLLAIGVPVILTYQVAIKKKNLVIIPNSDGTRALVGYLLWWLYSLLSVIWVVDIVSWFQAMFLMSLGLFVMLALYFWVTSERQWQTLIYGVWFMICTQVIWGYHEILTGKYLFANLDKLDKYRTFGRIPSTRMPVTYFANQNDYATLLLAFIAISTICYHRTQSFWLKITTILFGGAASYLIYRTDSRMALLVLLMMIGLYTIFQFNFNLKRKHWLILLVAGLMMVIGIFFLKPTLGKSIMTMLLSQQNYVLSGDGARINLWKNGLIFLAETYGLGVGAGNIETWMAQVPYYPINGLVNIHNWWFEILVAYGLVSFIIYIGVYFILMRKLWIMSKTSNHHQRQTSLGLLVFMITFIFSSITSASNMLIEWHWIIFALIISYVNIIEVRMNKECKR</sequence>
<dbReference type="RefSeq" id="WP_078755620.1">
    <property type="nucleotide sequence ID" value="NZ_FUWO01000005.1"/>
</dbReference>
<dbReference type="EMBL" id="FUWO01000005">
    <property type="protein sequence ID" value="SJZ44927.1"/>
    <property type="molecule type" value="Genomic_DNA"/>
</dbReference>
<name>A0A1T4KRG5_9LACT</name>
<evidence type="ECO:0000313" key="8">
    <source>
        <dbReference type="Proteomes" id="UP000189941"/>
    </source>
</evidence>
<proteinExistence type="predicted"/>
<feature type="transmembrane region" description="Helical" evidence="5">
    <location>
        <begin position="334"/>
        <end position="357"/>
    </location>
</feature>
<feature type="transmembrane region" description="Helical" evidence="5">
    <location>
        <begin position="118"/>
        <end position="135"/>
    </location>
</feature>
<evidence type="ECO:0000313" key="7">
    <source>
        <dbReference type="EMBL" id="SJZ44927.1"/>
    </source>
</evidence>
<feature type="transmembrane region" description="Helical" evidence="5">
    <location>
        <begin position="30"/>
        <end position="48"/>
    </location>
</feature>